<evidence type="ECO:0000313" key="4">
    <source>
        <dbReference type="Proteomes" id="UP000015101"/>
    </source>
</evidence>
<feature type="chain" id="PRO_5010980713" description="Secreted protein" evidence="1">
    <location>
        <begin position="21"/>
        <end position="135"/>
    </location>
</feature>
<dbReference type="HOGENOM" id="CLU_1888025_0_0_1"/>
<evidence type="ECO:0000313" key="3">
    <source>
        <dbReference type="EnsemblMetazoa" id="HelroP182974"/>
    </source>
</evidence>
<name>T1FJ09_HELRO</name>
<dbReference type="EnsemblMetazoa" id="HelroT182974">
    <property type="protein sequence ID" value="HelroP182974"/>
    <property type="gene ID" value="HelroG182974"/>
</dbReference>
<dbReference type="Proteomes" id="UP000015101">
    <property type="component" value="Unassembled WGS sequence"/>
</dbReference>
<dbReference type="GeneID" id="20208808"/>
<feature type="signal peptide" evidence="1">
    <location>
        <begin position="1"/>
        <end position="20"/>
    </location>
</feature>
<dbReference type="RefSeq" id="XP_009031941.1">
    <property type="nucleotide sequence ID" value="XM_009033693.1"/>
</dbReference>
<reference evidence="4" key="1">
    <citation type="submission" date="2012-12" db="EMBL/GenBank/DDBJ databases">
        <authorList>
            <person name="Hellsten U."/>
            <person name="Grimwood J."/>
            <person name="Chapman J.A."/>
            <person name="Shapiro H."/>
            <person name="Aerts A."/>
            <person name="Otillar R.P."/>
            <person name="Terry A.Y."/>
            <person name="Boore J.L."/>
            <person name="Simakov O."/>
            <person name="Marletaz F."/>
            <person name="Cho S.-J."/>
            <person name="Edsinger-Gonzales E."/>
            <person name="Havlak P."/>
            <person name="Kuo D.-H."/>
            <person name="Larsson T."/>
            <person name="Lv J."/>
            <person name="Arendt D."/>
            <person name="Savage R."/>
            <person name="Osoegawa K."/>
            <person name="de Jong P."/>
            <person name="Lindberg D.R."/>
            <person name="Seaver E.C."/>
            <person name="Weisblat D.A."/>
            <person name="Putnam N.H."/>
            <person name="Grigoriev I.V."/>
            <person name="Rokhsar D.S."/>
        </authorList>
    </citation>
    <scope>NUCLEOTIDE SEQUENCE</scope>
</reference>
<evidence type="ECO:0000256" key="1">
    <source>
        <dbReference type="SAM" id="SignalP"/>
    </source>
</evidence>
<evidence type="ECO:0008006" key="5">
    <source>
        <dbReference type="Google" id="ProtNLM"/>
    </source>
</evidence>
<proteinExistence type="predicted"/>
<dbReference type="AlphaFoldDB" id="T1FJ09"/>
<keyword evidence="1" id="KW-0732">Signal</keyword>
<organism evidence="3 4">
    <name type="scientific">Helobdella robusta</name>
    <name type="common">Californian leech</name>
    <dbReference type="NCBI Taxonomy" id="6412"/>
    <lineage>
        <taxon>Eukaryota</taxon>
        <taxon>Metazoa</taxon>
        <taxon>Spiralia</taxon>
        <taxon>Lophotrochozoa</taxon>
        <taxon>Annelida</taxon>
        <taxon>Clitellata</taxon>
        <taxon>Hirudinea</taxon>
        <taxon>Rhynchobdellida</taxon>
        <taxon>Glossiphoniidae</taxon>
        <taxon>Helobdella</taxon>
    </lineage>
</organism>
<gene>
    <name evidence="3" type="primary">20208808</name>
    <name evidence="2" type="ORF">HELRODRAFT_182974</name>
</gene>
<reference evidence="2 4" key="2">
    <citation type="journal article" date="2013" name="Nature">
        <title>Insights into bilaterian evolution from three spiralian genomes.</title>
        <authorList>
            <person name="Simakov O."/>
            <person name="Marletaz F."/>
            <person name="Cho S.J."/>
            <person name="Edsinger-Gonzales E."/>
            <person name="Havlak P."/>
            <person name="Hellsten U."/>
            <person name="Kuo D.H."/>
            <person name="Larsson T."/>
            <person name="Lv J."/>
            <person name="Arendt D."/>
            <person name="Savage R."/>
            <person name="Osoegawa K."/>
            <person name="de Jong P."/>
            <person name="Grimwood J."/>
            <person name="Chapman J.A."/>
            <person name="Shapiro H."/>
            <person name="Aerts A."/>
            <person name="Otillar R.P."/>
            <person name="Terry A.Y."/>
            <person name="Boore J.L."/>
            <person name="Grigoriev I.V."/>
            <person name="Lindberg D.R."/>
            <person name="Seaver E.C."/>
            <person name="Weisblat D.A."/>
            <person name="Putnam N.H."/>
            <person name="Rokhsar D.S."/>
        </authorList>
    </citation>
    <scope>NUCLEOTIDE SEQUENCE</scope>
</reference>
<sequence>MTRFGFFWNVLLTLLGIVQTDSTGGSPMPKLRIFNLLEPILDLFIPASNFISKYSIVSKWEERYPNPALQKISTPNSVHQEIPNFDSKSCLFDFRFRLPKTFFSFCIINLATHFAHPPVAVPDKSQRLLTAIPCP</sequence>
<evidence type="ECO:0000313" key="2">
    <source>
        <dbReference type="EMBL" id="ESN89965.1"/>
    </source>
</evidence>
<dbReference type="EMBL" id="KB097788">
    <property type="protein sequence ID" value="ESN89965.1"/>
    <property type="molecule type" value="Genomic_DNA"/>
</dbReference>
<accession>T1FJ09</accession>
<dbReference type="KEGG" id="hro:HELRODRAFT_182974"/>
<dbReference type="InParanoid" id="T1FJ09"/>
<dbReference type="EMBL" id="AMQM01008501">
    <property type="status" value="NOT_ANNOTATED_CDS"/>
    <property type="molecule type" value="Genomic_DNA"/>
</dbReference>
<reference evidence="3" key="3">
    <citation type="submission" date="2015-06" db="UniProtKB">
        <authorList>
            <consortium name="EnsemblMetazoa"/>
        </authorList>
    </citation>
    <scope>IDENTIFICATION</scope>
</reference>
<protein>
    <recommendedName>
        <fullName evidence="5">Secreted protein</fullName>
    </recommendedName>
</protein>
<keyword evidence="4" id="KW-1185">Reference proteome</keyword>
<dbReference type="CTD" id="20208808"/>